<dbReference type="PANTHER" id="PTHR46007:SF11">
    <property type="entry name" value="MEDIATOR OF RNA POLYMERASE II TRANSCRIPTION SUBUNIT 12"/>
    <property type="match status" value="1"/>
</dbReference>
<keyword evidence="3" id="KW-1185">Reference proteome</keyword>
<protein>
    <recommendedName>
        <fullName evidence="4">Mediator complex subunit 12</fullName>
    </recommendedName>
</protein>
<dbReference type="InterPro" id="IPR051647">
    <property type="entry name" value="Mediator_comp_sub12"/>
</dbReference>
<gene>
    <name evidence="2" type="ORF">OTU49_013594</name>
</gene>
<dbReference type="EMBL" id="JARKIK010000893">
    <property type="protein sequence ID" value="KAK8720074.1"/>
    <property type="molecule type" value="Genomic_DNA"/>
</dbReference>
<feature type="region of interest" description="Disordered" evidence="1">
    <location>
        <begin position="407"/>
        <end position="473"/>
    </location>
</feature>
<dbReference type="PANTHER" id="PTHR46007">
    <property type="entry name" value="MEDIATOR OF RNA POLYMERASE II TRANSCRIPTION SUBUNIT 12"/>
    <property type="match status" value="1"/>
</dbReference>
<feature type="compositionally biased region" description="Basic residues" evidence="1">
    <location>
        <begin position="447"/>
        <end position="462"/>
    </location>
</feature>
<sequence>HLMYEQQRISTQELNTWLDNVAQAAIEVFHLNLDPDGSPMSPSLTGHRPRKPQSICLVAPLISKLPKAVQGRVLKVAGQVLESVNFGAYSGNSKPTDDENATGEGPVASPPPSHSQPSSVSSSNGMENPPGGRSLGHWPLASHRPFLQLVLMCLDGQDDQLTELLESLRTQLTQSLFSPKEEKPGALQVTFPEDGRSRQLMLEALSLRFALVGGLFDVITSSYSNSIITEWALLLVNLIIFAVIDLSNNSELFNTVLDMLATLIHSTLMSDGPSESREENRRHYYNLVKKVKKEIGERNNVSLRLVRQLIPLPKLQAEVITLEPWGSVTDTKGNRLQEFDKDKKHGLQAAEKQKLSPWDILDGHRNPAPLSWAWFGATRLERKPLKYEEAHRLLRFHTHTVTKPVAFYLEPPPLPPEDLEPVTDKQQVKEEVKAPDTPTSDQSPRAASKRGGKAQRNRRRAPRQVASVNNMAS</sequence>
<proteinExistence type="predicted"/>
<name>A0AAW0VUV2_CHEQU</name>
<dbReference type="GO" id="GO:0045944">
    <property type="term" value="P:positive regulation of transcription by RNA polymerase II"/>
    <property type="evidence" value="ECO:0007669"/>
    <property type="project" value="TreeGrafter"/>
</dbReference>
<feature type="non-terminal residue" evidence="2">
    <location>
        <position position="1"/>
    </location>
</feature>
<evidence type="ECO:0000256" key="1">
    <source>
        <dbReference type="SAM" id="MobiDB-lite"/>
    </source>
</evidence>
<dbReference type="Proteomes" id="UP001445076">
    <property type="component" value="Unassembled WGS sequence"/>
</dbReference>
<organism evidence="2 3">
    <name type="scientific">Cherax quadricarinatus</name>
    <name type="common">Australian red claw crayfish</name>
    <dbReference type="NCBI Taxonomy" id="27406"/>
    <lineage>
        <taxon>Eukaryota</taxon>
        <taxon>Metazoa</taxon>
        <taxon>Ecdysozoa</taxon>
        <taxon>Arthropoda</taxon>
        <taxon>Crustacea</taxon>
        <taxon>Multicrustacea</taxon>
        <taxon>Malacostraca</taxon>
        <taxon>Eumalacostraca</taxon>
        <taxon>Eucarida</taxon>
        <taxon>Decapoda</taxon>
        <taxon>Pleocyemata</taxon>
        <taxon>Astacidea</taxon>
        <taxon>Parastacoidea</taxon>
        <taxon>Parastacidae</taxon>
        <taxon>Cherax</taxon>
    </lineage>
</organism>
<evidence type="ECO:0000313" key="3">
    <source>
        <dbReference type="Proteomes" id="UP001445076"/>
    </source>
</evidence>
<evidence type="ECO:0008006" key="4">
    <source>
        <dbReference type="Google" id="ProtNLM"/>
    </source>
</evidence>
<accession>A0AAW0VUV2</accession>
<feature type="compositionally biased region" description="Basic and acidic residues" evidence="1">
    <location>
        <begin position="422"/>
        <end position="434"/>
    </location>
</feature>
<dbReference type="AlphaFoldDB" id="A0AAW0VUV2"/>
<dbReference type="GO" id="GO:0003713">
    <property type="term" value="F:transcription coactivator activity"/>
    <property type="evidence" value="ECO:0007669"/>
    <property type="project" value="TreeGrafter"/>
</dbReference>
<evidence type="ECO:0000313" key="2">
    <source>
        <dbReference type="EMBL" id="KAK8720074.1"/>
    </source>
</evidence>
<reference evidence="2 3" key="1">
    <citation type="journal article" date="2024" name="BMC Genomics">
        <title>Genome assembly of redclaw crayfish (Cherax quadricarinatus) provides insights into its immune adaptation and hypoxia tolerance.</title>
        <authorList>
            <person name="Liu Z."/>
            <person name="Zheng J."/>
            <person name="Li H."/>
            <person name="Fang K."/>
            <person name="Wang S."/>
            <person name="He J."/>
            <person name="Zhou D."/>
            <person name="Weng S."/>
            <person name="Chi M."/>
            <person name="Gu Z."/>
            <person name="He J."/>
            <person name="Li F."/>
            <person name="Wang M."/>
        </authorList>
    </citation>
    <scope>NUCLEOTIDE SEQUENCE [LARGE SCALE GENOMIC DNA]</scope>
    <source>
        <strain evidence="2">ZL_2023a</strain>
    </source>
</reference>
<feature type="non-terminal residue" evidence="2">
    <location>
        <position position="473"/>
    </location>
</feature>
<dbReference type="GO" id="GO:0016592">
    <property type="term" value="C:mediator complex"/>
    <property type="evidence" value="ECO:0007669"/>
    <property type="project" value="TreeGrafter"/>
</dbReference>
<comment type="caution">
    <text evidence="2">The sequence shown here is derived from an EMBL/GenBank/DDBJ whole genome shotgun (WGS) entry which is preliminary data.</text>
</comment>
<feature type="region of interest" description="Disordered" evidence="1">
    <location>
        <begin position="87"/>
        <end position="137"/>
    </location>
</feature>